<sequence length="300" mass="35016">MSGTSLDRRTKDTITKIHDEIYEKFNRTYIDVFLCGGASSHKDISTRDLVRKELDKKKNIRILYPEDIFIEILNKDKDSNLLSLEKFLANNCDIICIICESAGSLVELGAFTNNDETINKVIAVIEEKRKKDKSFIMLGPIKMIKRKNKNNVVFYSKDKISILNDNLDKMFSTNRINKINASKSSEKRTVNSLIGLYYFIPILFFFFGSLKSDTLLEYLTFIFQEKGFSHKDLNMLYKASLRLLYKDRYISSNSINKNIMYKLTEKGYENVNNILANIKMPNKTKLLDWIKFGIMNHKYY</sequence>
<name>A0A401UP61_9CLOT</name>
<dbReference type="Proteomes" id="UP000287872">
    <property type="component" value="Unassembled WGS sequence"/>
</dbReference>
<keyword evidence="1" id="KW-0812">Transmembrane</keyword>
<proteinExistence type="predicted"/>
<keyword evidence="3" id="KW-1185">Reference proteome</keyword>
<evidence type="ECO:0000256" key="1">
    <source>
        <dbReference type="SAM" id="Phobius"/>
    </source>
</evidence>
<gene>
    <name evidence="2" type="ORF">Ctaglu_29370</name>
</gene>
<comment type="caution">
    <text evidence="2">The sequence shown here is derived from an EMBL/GenBank/DDBJ whole genome shotgun (WGS) entry which is preliminary data.</text>
</comment>
<organism evidence="2 3">
    <name type="scientific">Clostridium tagluense</name>
    <dbReference type="NCBI Taxonomy" id="360422"/>
    <lineage>
        <taxon>Bacteria</taxon>
        <taxon>Bacillati</taxon>
        <taxon>Bacillota</taxon>
        <taxon>Clostridia</taxon>
        <taxon>Eubacteriales</taxon>
        <taxon>Clostridiaceae</taxon>
        <taxon>Clostridium</taxon>
    </lineage>
</organism>
<feature type="transmembrane region" description="Helical" evidence="1">
    <location>
        <begin position="190"/>
        <end position="210"/>
    </location>
</feature>
<dbReference type="NCBIfam" id="NF038232">
    <property type="entry name" value="STM3845_fam"/>
    <property type="match status" value="1"/>
</dbReference>
<protein>
    <submittedName>
        <fullName evidence="2">Uncharacterized protein</fullName>
    </submittedName>
</protein>
<dbReference type="InterPro" id="IPR049725">
    <property type="entry name" value="STM3845-like"/>
</dbReference>
<keyword evidence="1" id="KW-0472">Membrane</keyword>
<dbReference type="AlphaFoldDB" id="A0A401UP61"/>
<evidence type="ECO:0000313" key="3">
    <source>
        <dbReference type="Proteomes" id="UP000287872"/>
    </source>
</evidence>
<reference evidence="2 3" key="1">
    <citation type="submission" date="2018-11" db="EMBL/GenBank/DDBJ databases">
        <title>Genome sequencing and assembly of Clostridium tagluense strain A121.</title>
        <authorList>
            <person name="Murakami T."/>
            <person name="Segawa T."/>
            <person name="Shcherbakova V.A."/>
            <person name="Mori H."/>
            <person name="Yoshimura Y."/>
        </authorList>
    </citation>
    <scope>NUCLEOTIDE SEQUENCE [LARGE SCALE GENOMIC DNA]</scope>
    <source>
        <strain evidence="2 3">A121</strain>
    </source>
</reference>
<dbReference type="RefSeq" id="WP_125003011.1">
    <property type="nucleotide sequence ID" value="NZ_BHYK01000016.1"/>
</dbReference>
<evidence type="ECO:0000313" key="2">
    <source>
        <dbReference type="EMBL" id="GCD11314.1"/>
    </source>
</evidence>
<dbReference type="OrthoDB" id="230260at2"/>
<keyword evidence="1" id="KW-1133">Transmembrane helix</keyword>
<dbReference type="EMBL" id="BHYK01000016">
    <property type="protein sequence ID" value="GCD11314.1"/>
    <property type="molecule type" value="Genomic_DNA"/>
</dbReference>
<accession>A0A401UP61</accession>